<dbReference type="GO" id="GO:0000500">
    <property type="term" value="C:RNA polymerase I upstream activating factor complex"/>
    <property type="evidence" value="ECO:0007669"/>
    <property type="project" value="UniProtKB-ARBA"/>
</dbReference>
<evidence type="ECO:0000256" key="1">
    <source>
        <dbReference type="ARBA" id="ARBA00004123"/>
    </source>
</evidence>
<dbReference type="InterPro" id="IPR003121">
    <property type="entry name" value="SWIB_MDM2_domain"/>
</dbReference>
<keyword evidence="2" id="KW-0805">Transcription regulation</keyword>
<protein>
    <submittedName>
        <fullName evidence="8">Zinc finger CCCH domain-containing protein 44</fullName>
    </submittedName>
</protein>
<organism evidence="8 9">
    <name type="scientific">Acorus calamus</name>
    <name type="common">Sweet flag</name>
    <dbReference type="NCBI Taxonomy" id="4465"/>
    <lineage>
        <taxon>Eukaryota</taxon>
        <taxon>Viridiplantae</taxon>
        <taxon>Streptophyta</taxon>
        <taxon>Embryophyta</taxon>
        <taxon>Tracheophyta</taxon>
        <taxon>Spermatophyta</taxon>
        <taxon>Magnoliopsida</taxon>
        <taxon>Liliopsida</taxon>
        <taxon>Acoraceae</taxon>
        <taxon>Acorus</taxon>
    </lineage>
</organism>
<accession>A0AAV9DJT3</accession>
<dbReference type="PROSITE" id="PS51998">
    <property type="entry name" value="DEK_C"/>
    <property type="match status" value="1"/>
</dbReference>
<dbReference type="Gene3D" id="1.10.245.10">
    <property type="entry name" value="SWIB/MDM2 domain"/>
    <property type="match status" value="2"/>
</dbReference>
<comment type="subcellular location">
    <subcellularLocation>
        <location evidence="1">Nucleus</location>
    </subcellularLocation>
</comment>
<keyword evidence="4" id="KW-0539">Nucleus</keyword>
<dbReference type="Pfam" id="PF02201">
    <property type="entry name" value="SWIB"/>
    <property type="match status" value="2"/>
</dbReference>
<evidence type="ECO:0000256" key="4">
    <source>
        <dbReference type="ARBA" id="ARBA00023242"/>
    </source>
</evidence>
<dbReference type="Gene3D" id="1.10.10.60">
    <property type="entry name" value="Homeodomain-like"/>
    <property type="match status" value="1"/>
</dbReference>
<dbReference type="InterPro" id="IPR019835">
    <property type="entry name" value="SWIB_domain"/>
</dbReference>
<dbReference type="Proteomes" id="UP001180020">
    <property type="component" value="Unassembled WGS sequence"/>
</dbReference>
<feature type="compositionally biased region" description="Basic and acidic residues" evidence="5">
    <location>
        <begin position="181"/>
        <end position="193"/>
    </location>
</feature>
<dbReference type="SMART" id="SM00151">
    <property type="entry name" value="SWIB"/>
    <property type="match status" value="2"/>
</dbReference>
<reference evidence="8" key="1">
    <citation type="journal article" date="2023" name="Nat. Commun.">
        <title>Diploid and tetraploid genomes of Acorus and the evolution of monocots.</title>
        <authorList>
            <person name="Ma L."/>
            <person name="Liu K.W."/>
            <person name="Li Z."/>
            <person name="Hsiao Y.Y."/>
            <person name="Qi Y."/>
            <person name="Fu T."/>
            <person name="Tang G.D."/>
            <person name="Zhang D."/>
            <person name="Sun W.H."/>
            <person name="Liu D.K."/>
            <person name="Li Y."/>
            <person name="Chen G.Z."/>
            <person name="Liu X.D."/>
            <person name="Liao X.Y."/>
            <person name="Jiang Y.T."/>
            <person name="Yu X."/>
            <person name="Hao Y."/>
            <person name="Huang J."/>
            <person name="Zhao X.W."/>
            <person name="Ke S."/>
            <person name="Chen Y.Y."/>
            <person name="Wu W.L."/>
            <person name="Hsu J.L."/>
            <person name="Lin Y.F."/>
            <person name="Huang M.D."/>
            <person name="Li C.Y."/>
            <person name="Huang L."/>
            <person name="Wang Z.W."/>
            <person name="Zhao X."/>
            <person name="Zhong W.Y."/>
            <person name="Peng D.H."/>
            <person name="Ahmad S."/>
            <person name="Lan S."/>
            <person name="Zhang J.S."/>
            <person name="Tsai W.C."/>
            <person name="Van de Peer Y."/>
            <person name="Liu Z.J."/>
        </authorList>
    </citation>
    <scope>NUCLEOTIDE SEQUENCE</scope>
    <source>
        <strain evidence="8">CP</strain>
    </source>
</reference>
<evidence type="ECO:0000256" key="3">
    <source>
        <dbReference type="ARBA" id="ARBA00023163"/>
    </source>
</evidence>
<evidence type="ECO:0000256" key="2">
    <source>
        <dbReference type="ARBA" id="ARBA00023015"/>
    </source>
</evidence>
<reference evidence="8" key="2">
    <citation type="submission" date="2023-06" db="EMBL/GenBank/DDBJ databases">
        <authorList>
            <person name="Ma L."/>
            <person name="Liu K.-W."/>
            <person name="Li Z."/>
            <person name="Hsiao Y.-Y."/>
            <person name="Qi Y."/>
            <person name="Fu T."/>
            <person name="Tang G."/>
            <person name="Zhang D."/>
            <person name="Sun W.-H."/>
            <person name="Liu D.-K."/>
            <person name="Li Y."/>
            <person name="Chen G.-Z."/>
            <person name="Liu X.-D."/>
            <person name="Liao X.-Y."/>
            <person name="Jiang Y.-T."/>
            <person name="Yu X."/>
            <person name="Hao Y."/>
            <person name="Huang J."/>
            <person name="Zhao X.-W."/>
            <person name="Ke S."/>
            <person name="Chen Y.-Y."/>
            <person name="Wu W.-L."/>
            <person name="Hsu J.-L."/>
            <person name="Lin Y.-F."/>
            <person name="Huang M.-D."/>
            <person name="Li C.-Y."/>
            <person name="Huang L."/>
            <person name="Wang Z.-W."/>
            <person name="Zhao X."/>
            <person name="Zhong W.-Y."/>
            <person name="Peng D.-H."/>
            <person name="Ahmad S."/>
            <person name="Lan S."/>
            <person name="Zhang J.-S."/>
            <person name="Tsai W.-C."/>
            <person name="Van De Peer Y."/>
            <person name="Liu Z.-J."/>
        </authorList>
    </citation>
    <scope>NUCLEOTIDE SEQUENCE</scope>
    <source>
        <strain evidence="8">CP</strain>
        <tissue evidence="8">Leaves</tissue>
    </source>
</reference>
<dbReference type="FunFam" id="1.10.245.10:FF:000004">
    <property type="entry name" value="Upstream activation factor subunit"/>
    <property type="match status" value="1"/>
</dbReference>
<dbReference type="SUPFAM" id="SSF47592">
    <property type="entry name" value="SWIB/MDM2 domain"/>
    <property type="match status" value="2"/>
</dbReference>
<name>A0AAV9DJT3_ACOCL</name>
<dbReference type="EMBL" id="JAUJYO010000013">
    <property type="protein sequence ID" value="KAK1301171.1"/>
    <property type="molecule type" value="Genomic_DNA"/>
</dbReference>
<comment type="caution">
    <text evidence="8">The sequence shown here is derived from an EMBL/GenBank/DDBJ whole genome shotgun (WGS) entry which is preliminary data.</text>
</comment>
<feature type="domain" description="DEK-C" evidence="7">
    <location>
        <begin position="1"/>
        <end position="56"/>
    </location>
</feature>
<dbReference type="PROSITE" id="PS51925">
    <property type="entry name" value="SWIB_MDM2"/>
    <property type="match status" value="2"/>
</dbReference>
<dbReference type="AlphaFoldDB" id="A0AAV9DJT3"/>
<dbReference type="CDD" id="cd10567">
    <property type="entry name" value="SWIB-MDM2_like"/>
    <property type="match status" value="2"/>
</dbReference>
<feature type="domain" description="DM2" evidence="6">
    <location>
        <begin position="212"/>
        <end position="291"/>
    </location>
</feature>
<feature type="region of interest" description="Disordered" evidence="5">
    <location>
        <begin position="176"/>
        <end position="212"/>
    </location>
</feature>
<evidence type="ECO:0000256" key="5">
    <source>
        <dbReference type="SAM" id="MobiDB-lite"/>
    </source>
</evidence>
<feature type="domain" description="DM2" evidence="6">
    <location>
        <begin position="94"/>
        <end position="171"/>
    </location>
</feature>
<evidence type="ECO:0000313" key="9">
    <source>
        <dbReference type="Proteomes" id="UP001180020"/>
    </source>
</evidence>
<evidence type="ECO:0000259" key="6">
    <source>
        <dbReference type="PROSITE" id="PS51925"/>
    </source>
</evidence>
<evidence type="ECO:0000313" key="8">
    <source>
        <dbReference type="EMBL" id="KAK1301171.1"/>
    </source>
</evidence>
<feature type="compositionally biased region" description="Basic residues" evidence="5">
    <location>
        <begin position="73"/>
        <end position="82"/>
    </location>
</feature>
<dbReference type="InterPro" id="IPR014876">
    <property type="entry name" value="DEK_C"/>
</dbReference>
<gene>
    <name evidence="8" type="ORF">QJS10_CPB13g00196</name>
</gene>
<feature type="region of interest" description="Disordered" evidence="5">
    <location>
        <begin position="58"/>
        <end position="87"/>
    </location>
</feature>
<keyword evidence="9" id="KW-1185">Reference proteome</keyword>
<dbReference type="Pfam" id="PF08766">
    <property type="entry name" value="DEK_C"/>
    <property type="match status" value="1"/>
</dbReference>
<keyword evidence="3" id="KW-0804">Transcription</keyword>
<evidence type="ECO:0000259" key="7">
    <source>
        <dbReference type="PROSITE" id="PS51998"/>
    </source>
</evidence>
<dbReference type="GO" id="GO:0001181">
    <property type="term" value="F:RNA polymerase I general transcription initiation factor activity"/>
    <property type="evidence" value="ECO:0007669"/>
    <property type="project" value="UniProtKB-ARBA"/>
</dbReference>
<proteinExistence type="predicted"/>
<dbReference type="PANTHER" id="PTHR13844">
    <property type="entry name" value="SWI/SNF-RELATED MATRIX-ASSOCIATED ACTIN-DEPENDENT REGULATOR OF CHROMATIN SUBFAMILY D"/>
    <property type="match status" value="1"/>
</dbReference>
<dbReference type="SUPFAM" id="SSF109715">
    <property type="entry name" value="DEK C-terminal domain"/>
    <property type="match status" value="1"/>
</dbReference>
<dbReference type="InterPro" id="IPR036885">
    <property type="entry name" value="SWIB_MDM2_dom_sf"/>
</dbReference>
<sequence length="292" mass="33714">MVSDSELVERLQEFLRTSDLHTTTTAIVRRRLEEEFGVDLSDKKAFIREQVDLFLQTQFDNPKEEEEGEGSRRANKRGKKVSKNLGEENKKRGGFAKVCSLSPQLQELVGVPELARTEVVKRIWAYIREKDLQDPKNKRNILCDERLHHIFKVNSINMFQMNKVLSKHIWPLASEDGPVEPIKKEKQRKKEREEDSDESAPKEKRRKGGNSGFLAPLKLSDALVQFIGTGESELSRADVVKRIWGYIKENKLQDPADKRRILCDQKLKDLFEVDSFTGFTVSKLLSCHFVKT</sequence>